<evidence type="ECO:0000259" key="2">
    <source>
        <dbReference type="SMART" id="SM00387"/>
    </source>
</evidence>
<evidence type="ECO:0000259" key="1">
    <source>
        <dbReference type="SMART" id="SM00331"/>
    </source>
</evidence>
<gene>
    <name evidence="3" type="ORF">HHL11_11745</name>
</gene>
<dbReference type="Pfam" id="PF07228">
    <property type="entry name" value="SpoIIE"/>
    <property type="match status" value="1"/>
</dbReference>
<dbReference type="EMBL" id="JABBFX010000001">
    <property type="protein sequence ID" value="NML44428.1"/>
    <property type="molecule type" value="Genomic_DNA"/>
</dbReference>
<dbReference type="SUPFAM" id="SSF55874">
    <property type="entry name" value="ATPase domain of HSP90 chaperone/DNA topoisomerase II/histidine kinase"/>
    <property type="match status" value="1"/>
</dbReference>
<protein>
    <submittedName>
        <fullName evidence="3">Anti-sigma regulatory factor</fullName>
    </submittedName>
</protein>
<dbReference type="SUPFAM" id="SSF81606">
    <property type="entry name" value="PP2C-like"/>
    <property type="match status" value="1"/>
</dbReference>
<feature type="domain" description="PPM-type phosphatase" evidence="1">
    <location>
        <begin position="142"/>
        <end position="334"/>
    </location>
</feature>
<accession>A0A848H9Z2</accession>
<dbReference type="InterPro" id="IPR003594">
    <property type="entry name" value="HATPase_dom"/>
</dbReference>
<dbReference type="InterPro" id="IPR039248">
    <property type="entry name" value="Ptase_RsbX"/>
</dbReference>
<dbReference type="Gene3D" id="3.30.565.10">
    <property type="entry name" value="Histidine kinase-like ATPase, C-terminal domain"/>
    <property type="match status" value="1"/>
</dbReference>
<organism evidence="3 4">
    <name type="scientific">Ramlibacter agri</name>
    <dbReference type="NCBI Taxonomy" id="2728837"/>
    <lineage>
        <taxon>Bacteria</taxon>
        <taxon>Pseudomonadati</taxon>
        <taxon>Pseudomonadota</taxon>
        <taxon>Betaproteobacteria</taxon>
        <taxon>Burkholderiales</taxon>
        <taxon>Comamonadaceae</taxon>
        <taxon>Ramlibacter</taxon>
    </lineage>
</organism>
<dbReference type="InterPro" id="IPR001932">
    <property type="entry name" value="PPM-type_phosphatase-like_dom"/>
</dbReference>
<evidence type="ECO:0000313" key="4">
    <source>
        <dbReference type="Proteomes" id="UP000541185"/>
    </source>
</evidence>
<dbReference type="Proteomes" id="UP000541185">
    <property type="component" value="Unassembled WGS sequence"/>
</dbReference>
<dbReference type="InterPro" id="IPR036457">
    <property type="entry name" value="PPM-type-like_dom_sf"/>
</dbReference>
<dbReference type="PANTHER" id="PTHR35801:SF1">
    <property type="entry name" value="PHOSPHOSERINE PHOSPHATASE RSBX"/>
    <property type="match status" value="1"/>
</dbReference>
<feature type="domain" description="Histidine kinase/HSP90-like ATPase" evidence="2">
    <location>
        <begin position="39"/>
        <end position="137"/>
    </location>
</feature>
<dbReference type="PANTHER" id="PTHR35801">
    <property type="entry name" value="PHOSPHOSERINE PHOSPHATASE RSBX"/>
    <property type="match status" value="1"/>
</dbReference>
<comment type="caution">
    <text evidence="3">The sequence shown here is derived from an EMBL/GenBank/DDBJ whole genome shotgun (WGS) entry which is preliminary data.</text>
</comment>
<dbReference type="Pfam" id="PF13581">
    <property type="entry name" value="HATPase_c_2"/>
    <property type="match status" value="1"/>
</dbReference>
<dbReference type="AlphaFoldDB" id="A0A848H9Z2"/>
<dbReference type="Gene3D" id="3.60.40.10">
    <property type="entry name" value="PPM-type phosphatase domain"/>
    <property type="match status" value="1"/>
</dbReference>
<dbReference type="SMART" id="SM00331">
    <property type="entry name" value="PP2C_SIG"/>
    <property type="match status" value="1"/>
</dbReference>
<sequence>MDLITGSFHVALPMGDPSCVGEARRHAALLSMECGFNDVQAGRLALLVTELGGNLVRHARQGRLLLSVRPSQKEVEVLAIDSGPGIADLELCMGDGFSTGGTPGTGLGAVRRLASGFDMHSTVPEGTIISVRVHAKPQATRLHAIHVGAVSLAASGERICGDAWAFAVDGEQATAIVADGLGHGPQAAEAAREAVATFLEDPTATPSDTLRRIHGRLRRTCGAAVAVLHANAAAGTITTVGAGNVVGRVISGVSDRSVLTADGTAGRAIRTPVETTTPWPPHAVVILSSDGIATRWSSSCVTAALGRTPSVVAALVARDQRRGYDDATVAVLQRRN</sequence>
<name>A0A848H9Z2_9BURK</name>
<keyword evidence="4" id="KW-1185">Reference proteome</keyword>
<reference evidence="3 4" key="1">
    <citation type="submission" date="2020-04" db="EMBL/GenBank/DDBJ databases">
        <title>Ramlibacter sp. G-1-2-2 isolated from soil.</title>
        <authorList>
            <person name="Dahal R.H."/>
        </authorList>
    </citation>
    <scope>NUCLEOTIDE SEQUENCE [LARGE SCALE GENOMIC DNA]</scope>
    <source>
        <strain evidence="3 4">G-1-2-2</strain>
    </source>
</reference>
<proteinExistence type="predicted"/>
<evidence type="ECO:0000313" key="3">
    <source>
        <dbReference type="EMBL" id="NML44428.1"/>
    </source>
</evidence>
<dbReference type="SMART" id="SM00387">
    <property type="entry name" value="HATPase_c"/>
    <property type="match status" value="1"/>
</dbReference>
<dbReference type="RefSeq" id="WP_169418556.1">
    <property type="nucleotide sequence ID" value="NZ_JABBFX010000001.1"/>
</dbReference>
<dbReference type="InterPro" id="IPR036890">
    <property type="entry name" value="HATPase_C_sf"/>
</dbReference>